<reference evidence="6 7" key="1">
    <citation type="submission" date="2023-03" db="EMBL/GenBank/DDBJ databases">
        <title>Genome insight into feeding habits of ladybird beetles.</title>
        <authorList>
            <person name="Li H.-S."/>
            <person name="Huang Y.-H."/>
            <person name="Pang H."/>
        </authorList>
    </citation>
    <scope>NUCLEOTIDE SEQUENCE [LARGE SCALE GENOMIC DNA]</scope>
    <source>
        <strain evidence="6">SYSU_2023b</strain>
        <tissue evidence="6">Whole body</tissue>
    </source>
</reference>
<evidence type="ECO:0000313" key="6">
    <source>
        <dbReference type="EMBL" id="KAK9877432.1"/>
    </source>
</evidence>
<dbReference type="GO" id="GO:0061630">
    <property type="term" value="F:ubiquitin protein ligase activity"/>
    <property type="evidence" value="ECO:0007669"/>
    <property type="project" value="TreeGrafter"/>
</dbReference>
<dbReference type="Proteomes" id="UP001431783">
    <property type="component" value="Unassembled WGS sequence"/>
</dbReference>
<dbReference type="AlphaFoldDB" id="A0AAW1U9P9"/>
<dbReference type="GO" id="GO:0008270">
    <property type="term" value="F:zinc ion binding"/>
    <property type="evidence" value="ECO:0007669"/>
    <property type="project" value="UniProtKB-KW"/>
</dbReference>
<dbReference type="PROSITE" id="PS50089">
    <property type="entry name" value="ZF_RING_2"/>
    <property type="match status" value="1"/>
</dbReference>
<dbReference type="Gene3D" id="3.30.40.10">
    <property type="entry name" value="Zinc/RING finger domain, C3HC4 (zinc finger)"/>
    <property type="match status" value="1"/>
</dbReference>
<evidence type="ECO:0000256" key="4">
    <source>
        <dbReference type="SAM" id="Coils"/>
    </source>
</evidence>
<keyword evidence="1 3" id="KW-0479">Metal-binding</keyword>
<feature type="domain" description="RING-type" evidence="5">
    <location>
        <begin position="5"/>
        <end position="46"/>
    </location>
</feature>
<sequence>MEINCIICSDLFTQSSEMVVNQCGHMFHHACLLQWMERSKTCPQCRSRATEKSVYKVFFNFLNTDHITDDIGTLQAKLDGANFKLHLKKHELTELYEKFDLREAQNLQLRQLVANLEQKIGSLESNTHALKEKLSFFKSKAKDSERLQSEVNSLKENLKDVQKVETALYGTRAEVNEILKNETNIEALALLSATLKKTLIDVERKNNVLQSRLKHALNDITKYKRESSSFEATNTELRKLLNDNKKSWEEEKSYLKQKIEQLNKDLNEKKEKSSERLDDSIQRIMTESPAPLPRRKVDLKRNHLEAKPSPTVAEQVINLMDSDSPYLNVKTNYTTIFGTKYTKIGQKKSIFKSATKVEDISKPSTSQTVYTGLGGQVQEDFYKFPEKKSLQVGIKRQKSSSYVPSNKYRKLAALSASKKITDFVSLDDTL</sequence>
<evidence type="ECO:0000256" key="3">
    <source>
        <dbReference type="PROSITE-ProRule" id="PRU00175"/>
    </source>
</evidence>
<name>A0AAW1U9P9_9CUCU</name>
<dbReference type="InterPro" id="IPR001841">
    <property type="entry name" value="Znf_RING"/>
</dbReference>
<dbReference type="Pfam" id="PF13639">
    <property type="entry name" value="zf-RING_2"/>
    <property type="match status" value="1"/>
</dbReference>
<dbReference type="GO" id="GO:0016567">
    <property type="term" value="P:protein ubiquitination"/>
    <property type="evidence" value="ECO:0007669"/>
    <property type="project" value="TreeGrafter"/>
</dbReference>
<dbReference type="SUPFAM" id="SSF57850">
    <property type="entry name" value="RING/U-box"/>
    <property type="match status" value="1"/>
</dbReference>
<evidence type="ECO:0000256" key="1">
    <source>
        <dbReference type="ARBA" id="ARBA00022771"/>
    </source>
</evidence>
<dbReference type="Gene3D" id="1.10.287.1490">
    <property type="match status" value="1"/>
</dbReference>
<dbReference type="EMBL" id="JARQZJ010000042">
    <property type="protein sequence ID" value="KAK9877432.1"/>
    <property type="molecule type" value="Genomic_DNA"/>
</dbReference>
<dbReference type="SMART" id="SM00184">
    <property type="entry name" value="RING"/>
    <property type="match status" value="1"/>
</dbReference>
<evidence type="ECO:0000259" key="5">
    <source>
        <dbReference type="PROSITE" id="PS50089"/>
    </source>
</evidence>
<gene>
    <name evidence="6" type="ORF">WA026_018542</name>
</gene>
<evidence type="ECO:0000256" key="2">
    <source>
        <dbReference type="ARBA" id="ARBA00022833"/>
    </source>
</evidence>
<protein>
    <recommendedName>
        <fullName evidence="5">RING-type domain-containing protein</fullName>
    </recommendedName>
</protein>
<evidence type="ECO:0000313" key="7">
    <source>
        <dbReference type="Proteomes" id="UP001431783"/>
    </source>
</evidence>
<dbReference type="PANTHER" id="PTHR46569:SF1">
    <property type="entry name" value="E3 UBIQUITIN-PROTEIN LIGASE RFWD3-RELATED"/>
    <property type="match status" value="1"/>
</dbReference>
<dbReference type="CDD" id="cd16480">
    <property type="entry name" value="RING-H2_TRAIP"/>
    <property type="match status" value="1"/>
</dbReference>
<keyword evidence="7" id="KW-1185">Reference proteome</keyword>
<keyword evidence="1 3" id="KW-0863">Zinc-finger</keyword>
<feature type="coiled-coil region" evidence="4">
    <location>
        <begin position="199"/>
        <end position="283"/>
    </location>
</feature>
<dbReference type="PANTHER" id="PTHR46569">
    <property type="entry name" value="E3 UBIQUITIN-PROTEIN LIGASE TRAIP"/>
    <property type="match status" value="1"/>
</dbReference>
<dbReference type="GO" id="GO:0031297">
    <property type="term" value="P:replication fork processing"/>
    <property type="evidence" value="ECO:0007669"/>
    <property type="project" value="TreeGrafter"/>
</dbReference>
<dbReference type="GO" id="GO:0005634">
    <property type="term" value="C:nucleus"/>
    <property type="evidence" value="ECO:0007669"/>
    <property type="project" value="TreeGrafter"/>
</dbReference>
<comment type="caution">
    <text evidence="6">The sequence shown here is derived from an EMBL/GenBank/DDBJ whole genome shotgun (WGS) entry which is preliminary data.</text>
</comment>
<dbReference type="InterPro" id="IPR052639">
    <property type="entry name" value="TRAIP_ubiq-protein_ligase"/>
</dbReference>
<dbReference type="GO" id="GO:0090734">
    <property type="term" value="C:site of DNA damage"/>
    <property type="evidence" value="ECO:0007669"/>
    <property type="project" value="TreeGrafter"/>
</dbReference>
<accession>A0AAW1U9P9</accession>
<proteinExistence type="predicted"/>
<keyword evidence="2" id="KW-0862">Zinc</keyword>
<organism evidence="6 7">
    <name type="scientific">Henosepilachna vigintioctopunctata</name>
    <dbReference type="NCBI Taxonomy" id="420089"/>
    <lineage>
        <taxon>Eukaryota</taxon>
        <taxon>Metazoa</taxon>
        <taxon>Ecdysozoa</taxon>
        <taxon>Arthropoda</taxon>
        <taxon>Hexapoda</taxon>
        <taxon>Insecta</taxon>
        <taxon>Pterygota</taxon>
        <taxon>Neoptera</taxon>
        <taxon>Endopterygota</taxon>
        <taxon>Coleoptera</taxon>
        <taxon>Polyphaga</taxon>
        <taxon>Cucujiformia</taxon>
        <taxon>Coccinelloidea</taxon>
        <taxon>Coccinellidae</taxon>
        <taxon>Epilachninae</taxon>
        <taxon>Epilachnini</taxon>
        <taxon>Henosepilachna</taxon>
    </lineage>
</organism>
<feature type="coiled-coil region" evidence="4">
    <location>
        <begin position="106"/>
        <end position="164"/>
    </location>
</feature>
<dbReference type="InterPro" id="IPR013083">
    <property type="entry name" value="Znf_RING/FYVE/PHD"/>
</dbReference>
<keyword evidence="4" id="KW-0175">Coiled coil</keyword>